<evidence type="ECO:0008006" key="6">
    <source>
        <dbReference type="Google" id="ProtNLM"/>
    </source>
</evidence>
<keyword evidence="5" id="KW-1185">Reference proteome</keyword>
<name>R4Z3A5_9ACTN</name>
<keyword evidence="2" id="KW-0812">Transmembrane</keyword>
<accession>R4Z3A5</accession>
<evidence type="ECO:0000256" key="1">
    <source>
        <dbReference type="SAM" id="MobiDB-lite"/>
    </source>
</evidence>
<dbReference type="STRING" id="1229780.BN381_160037"/>
<feature type="signal peptide" evidence="3">
    <location>
        <begin position="1"/>
        <end position="23"/>
    </location>
</feature>
<dbReference type="AlphaFoldDB" id="R4Z3A5"/>
<reference evidence="4 5" key="1">
    <citation type="journal article" date="2013" name="ISME J.">
        <title>Metabolic model for the filamentous 'Candidatus Microthrix parvicella' based on genomic and metagenomic analyses.</title>
        <authorList>
            <person name="Jon McIlroy S."/>
            <person name="Kristiansen R."/>
            <person name="Albertsen M."/>
            <person name="Michael Karst S."/>
            <person name="Rossetti S."/>
            <person name="Lund Nielsen J."/>
            <person name="Tandoi V."/>
            <person name="James Seviour R."/>
            <person name="Nielsen P.H."/>
        </authorList>
    </citation>
    <scope>NUCLEOTIDE SEQUENCE [LARGE SCALE GENOMIC DNA]</scope>
    <source>
        <strain evidence="4 5">RN1</strain>
    </source>
</reference>
<feature type="region of interest" description="Disordered" evidence="1">
    <location>
        <begin position="223"/>
        <end position="253"/>
    </location>
</feature>
<dbReference type="HOGENOM" id="CLU_1097057_0_0_11"/>
<dbReference type="RefSeq" id="WP_012225146.1">
    <property type="nucleotide sequence ID" value="NZ_HG422565.1"/>
</dbReference>
<evidence type="ECO:0000313" key="5">
    <source>
        <dbReference type="Proteomes" id="UP000018291"/>
    </source>
</evidence>
<evidence type="ECO:0000256" key="3">
    <source>
        <dbReference type="SAM" id="SignalP"/>
    </source>
</evidence>
<keyword evidence="3" id="KW-0732">Signal</keyword>
<organism evidence="4 5">
    <name type="scientific">Candidatus Neomicrothrix parvicella RN1</name>
    <dbReference type="NCBI Taxonomy" id="1229780"/>
    <lineage>
        <taxon>Bacteria</taxon>
        <taxon>Bacillati</taxon>
        <taxon>Actinomycetota</taxon>
        <taxon>Acidimicrobiia</taxon>
        <taxon>Acidimicrobiales</taxon>
        <taxon>Microthrixaceae</taxon>
        <taxon>Candidatus Neomicrothrix</taxon>
    </lineage>
</organism>
<keyword evidence="2" id="KW-0472">Membrane</keyword>
<evidence type="ECO:0000313" key="4">
    <source>
        <dbReference type="EMBL" id="CCM63072.1"/>
    </source>
</evidence>
<feature type="chain" id="PRO_5039288704" description="CopC domain-containing protein" evidence="3">
    <location>
        <begin position="24"/>
        <end position="253"/>
    </location>
</feature>
<gene>
    <name evidence="4" type="ORF">BN381_160037</name>
</gene>
<protein>
    <recommendedName>
        <fullName evidence="6">CopC domain-containing protein</fullName>
    </recommendedName>
</protein>
<keyword evidence="2" id="KW-1133">Transmembrane helix</keyword>
<feature type="transmembrane region" description="Helical" evidence="2">
    <location>
        <begin position="196"/>
        <end position="218"/>
    </location>
</feature>
<comment type="caution">
    <text evidence="4">The sequence shown here is derived from an EMBL/GenBank/DDBJ whole genome shotgun (WGS) entry which is preliminary data.</text>
</comment>
<evidence type="ECO:0000256" key="2">
    <source>
        <dbReference type="SAM" id="Phobius"/>
    </source>
</evidence>
<dbReference type="Proteomes" id="UP000018291">
    <property type="component" value="Unassembled WGS sequence"/>
</dbReference>
<dbReference type="EMBL" id="CANL01000008">
    <property type="protein sequence ID" value="CCM63072.1"/>
    <property type="molecule type" value="Genomic_DNA"/>
</dbReference>
<sequence>MVARSLRVVLIAALAVGSFVGLAGQAGAHGADGTFTPIVSEPVEGRLGANLRVTLIFNNDTDPVDDAAVKVTPTGADGTTAAPVMLLKSPEPGTYEGVVPVNSPGTWTFAVTSEDPEAALDIVVNIPEPAPKTTPAPATTPATKAPDTVIAPPPAGVATSLVEPVAVDPTTATVDSATTAVDGSVVEQPASEENGFPWGIAVVVLVVAAAVVMVMAYAMRTGGGDPEAPNGPDTGPGPVAPDEAAPSPPPDGA</sequence>
<proteinExistence type="predicted"/>